<dbReference type="CDD" id="cd01948">
    <property type="entry name" value="EAL"/>
    <property type="match status" value="1"/>
</dbReference>
<protein>
    <submittedName>
        <fullName evidence="3">EAL domain-containing protein</fullName>
    </submittedName>
</protein>
<organism evidence="3">
    <name type="scientific">Methyloraptor flagellatus</name>
    <dbReference type="NCBI Taxonomy" id="3162530"/>
    <lineage>
        <taxon>Bacteria</taxon>
        <taxon>Pseudomonadati</taxon>
        <taxon>Pseudomonadota</taxon>
        <taxon>Alphaproteobacteria</taxon>
        <taxon>Hyphomicrobiales</taxon>
        <taxon>Ancalomicrobiaceae</taxon>
        <taxon>Methyloraptor</taxon>
    </lineage>
</organism>
<dbReference type="SUPFAM" id="SSF55781">
    <property type="entry name" value="GAF domain-like"/>
    <property type="match status" value="1"/>
</dbReference>
<dbReference type="PANTHER" id="PTHR44757:SF2">
    <property type="entry name" value="BIOFILM ARCHITECTURE MAINTENANCE PROTEIN MBAA"/>
    <property type="match status" value="1"/>
</dbReference>
<dbReference type="InterPro" id="IPR029016">
    <property type="entry name" value="GAF-like_dom_sf"/>
</dbReference>
<dbReference type="Pfam" id="PF00563">
    <property type="entry name" value="EAL"/>
    <property type="match status" value="1"/>
</dbReference>
<dbReference type="RefSeq" id="WP_407048273.1">
    <property type="nucleotide sequence ID" value="NZ_CP158568.1"/>
</dbReference>
<dbReference type="Gene3D" id="3.30.70.270">
    <property type="match status" value="1"/>
</dbReference>
<evidence type="ECO:0000259" key="2">
    <source>
        <dbReference type="PROSITE" id="PS50887"/>
    </source>
</evidence>
<dbReference type="Pfam" id="PF00990">
    <property type="entry name" value="GGDEF"/>
    <property type="match status" value="1"/>
</dbReference>
<dbReference type="InterPro" id="IPR000160">
    <property type="entry name" value="GGDEF_dom"/>
</dbReference>
<dbReference type="SUPFAM" id="SSF141868">
    <property type="entry name" value="EAL domain-like"/>
    <property type="match status" value="1"/>
</dbReference>
<dbReference type="Gene3D" id="3.20.20.450">
    <property type="entry name" value="EAL domain"/>
    <property type="match status" value="1"/>
</dbReference>
<dbReference type="Pfam" id="PF13185">
    <property type="entry name" value="GAF_2"/>
    <property type="match status" value="1"/>
</dbReference>
<dbReference type="PROSITE" id="PS50883">
    <property type="entry name" value="EAL"/>
    <property type="match status" value="1"/>
</dbReference>
<dbReference type="InterPro" id="IPR052155">
    <property type="entry name" value="Biofilm_reg_signaling"/>
</dbReference>
<dbReference type="PIRSF" id="PIRSF005925">
    <property type="entry name" value="Dos"/>
    <property type="match status" value="1"/>
</dbReference>
<dbReference type="InterPro" id="IPR043128">
    <property type="entry name" value="Rev_trsase/Diguanyl_cyclase"/>
</dbReference>
<dbReference type="Gene3D" id="3.30.450.40">
    <property type="match status" value="1"/>
</dbReference>
<proteinExistence type="predicted"/>
<feature type="domain" description="GGDEF" evidence="2">
    <location>
        <begin position="320"/>
        <end position="453"/>
    </location>
</feature>
<name>A0AAU7X848_9HYPH</name>
<gene>
    <name evidence="3" type="ORF">ABS361_13790</name>
</gene>
<dbReference type="SMART" id="SM00065">
    <property type="entry name" value="GAF"/>
    <property type="match status" value="1"/>
</dbReference>
<dbReference type="SMART" id="SM00052">
    <property type="entry name" value="EAL"/>
    <property type="match status" value="1"/>
</dbReference>
<dbReference type="KEGG" id="mflg:ABS361_13790"/>
<dbReference type="NCBIfam" id="TIGR00254">
    <property type="entry name" value="GGDEF"/>
    <property type="match status" value="1"/>
</dbReference>
<dbReference type="InterPro" id="IPR029787">
    <property type="entry name" value="Nucleotide_cyclase"/>
</dbReference>
<evidence type="ECO:0000259" key="1">
    <source>
        <dbReference type="PROSITE" id="PS50883"/>
    </source>
</evidence>
<dbReference type="PANTHER" id="PTHR44757">
    <property type="entry name" value="DIGUANYLATE CYCLASE DGCP"/>
    <property type="match status" value="1"/>
</dbReference>
<reference evidence="3" key="1">
    <citation type="submission" date="2024-06" db="EMBL/GenBank/DDBJ databases">
        <title>Methylostella associata gen. nov., sp. nov., a novel Ancalomicrobiaceae-affiliated facultatively methylotrophic bacteria that feed on methanotrophs of the genus Methylococcus.</title>
        <authorList>
            <person name="Saltykova V."/>
            <person name="Danilova O.V."/>
            <person name="Oshkin I.Y."/>
            <person name="Belova S.E."/>
            <person name="Pimenov N.V."/>
            <person name="Dedysh S.N."/>
        </authorList>
    </citation>
    <scope>NUCLEOTIDE SEQUENCE</scope>
    <source>
        <strain evidence="3">S20</strain>
    </source>
</reference>
<dbReference type="InterPro" id="IPR035919">
    <property type="entry name" value="EAL_sf"/>
</dbReference>
<dbReference type="InterPro" id="IPR003018">
    <property type="entry name" value="GAF"/>
</dbReference>
<sequence length="718" mass="78008">MLLEKFISATFEQANLMFGWFDENGALLGCSAAFARRLGFSTSAEAVVAVDAQRLGFQPCAWTALWTRLGDVGRVRQSVRALNVIGETEPVLVDVRRIVYDTQMLAAVELVEIGSGSAPTAMSALQAEILERVARGERLREVAERLCLGVEQLVTGVRCSMLRLDGGRLFNIASPSLPTAYTHAVDGLRIGPTVGSCGTAAWYGRPVEVIDIAHDPLWDDYRDFALQCDLRACWSTPIMAHDDKVVGTFAFYYASPRGPSDMERQIVAASCHLAAIAIDSDDQQARIRRLAYLDPLTGLPNRTSFRHEMAQALADLTDDGALAIHCIDLDDFKGVNDTLGHPIGDCLLEIVADRLRATVDEHATVGRLGGDEFAVLQKNISRPGDVTGLAQKLLRQLSGPLDIDGHTVQLRASIGIARAPLDGRDMDELLKKADLALYAAKRSGRGTYRFFVDAMAEQSRSRRLLEEDLRRALSRGEFALHYQPFVDLATGGVRGVEALIRWFHPRRGLISPAEFIPVAEECGLIDPIGDWVIQEAVTAARKLPRHMTVAINLSPIQLKRPGFTLGVIHALGDSGLSPERLEFEITETALLNQDGSILAALGQLRDLGIRISLDDFGTGYSSLSYLRSFPIDKIKIDRSFVADLVDSTDSAAIVRAVVGLGHDLGIETTAEGVETSDQAVMLTAMGCTAGQGYLYARPAPIDDIIASLTTRYPTALAG</sequence>
<dbReference type="SUPFAM" id="SSF55073">
    <property type="entry name" value="Nucleotide cyclase"/>
    <property type="match status" value="1"/>
</dbReference>
<dbReference type="InterPro" id="IPR001633">
    <property type="entry name" value="EAL_dom"/>
</dbReference>
<dbReference type="PROSITE" id="PS50887">
    <property type="entry name" value="GGDEF"/>
    <property type="match status" value="1"/>
</dbReference>
<dbReference type="SMART" id="SM00267">
    <property type="entry name" value="GGDEF"/>
    <property type="match status" value="1"/>
</dbReference>
<feature type="domain" description="EAL" evidence="1">
    <location>
        <begin position="462"/>
        <end position="712"/>
    </location>
</feature>
<dbReference type="InterPro" id="IPR012226">
    <property type="entry name" value="Diguanyl_cyclase/Pdiesterase"/>
</dbReference>
<dbReference type="EMBL" id="CP158568">
    <property type="protein sequence ID" value="XBY43171.1"/>
    <property type="molecule type" value="Genomic_DNA"/>
</dbReference>
<dbReference type="CDD" id="cd01949">
    <property type="entry name" value="GGDEF"/>
    <property type="match status" value="1"/>
</dbReference>
<evidence type="ECO:0000313" key="3">
    <source>
        <dbReference type="EMBL" id="XBY43171.1"/>
    </source>
</evidence>
<accession>A0AAU7X848</accession>
<dbReference type="AlphaFoldDB" id="A0AAU7X848"/>